<keyword evidence="1" id="KW-0812">Transmembrane</keyword>
<feature type="transmembrane region" description="Helical" evidence="1">
    <location>
        <begin position="108"/>
        <end position="126"/>
    </location>
</feature>
<accession>A0A1G1SVZ2</accession>
<feature type="transmembrane region" description="Helical" evidence="1">
    <location>
        <begin position="69"/>
        <end position="88"/>
    </location>
</feature>
<name>A0A1G1SVZ2_9BACT</name>
<keyword evidence="3" id="KW-1185">Reference proteome</keyword>
<dbReference type="EMBL" id="MDZB01000140">
    <property type="protein sequence ID" value="OGX82797.1"/>
    <property type="molecule type" value="Genomic_DNA"/>
</dbReference>
<dbReference type="InterPro" id="IPR021215">
    <property type="entry name" value="DUF2752"/>
</dbReference>
<evidence type="ECO:0000313" key="2">
    <source>
        <dbReference type="EMBL" id="OGX82797.1"/>
    </source>
</evidence>
<dbReference type="Proteomes" id="UP000176294">
    <property type="component" value="Unassembled WGS sequence"/>
</dbReference>
<dbReference type="STRING" id="1908237.BEN47_18230"/>
<feature type="transmembrane region" description="Helical" evidence="1">
    <location>
        <begin position="9"/>
        <end position="28"/>
    </location>
</feature>
<proteinExistence type="predicted"/>
<dbReference type="AlphaFoldDB" id="A0A1G1SVZ2"/>
<gene>
    <name evidence="2" type="ORF">BEN47_18230</name>
</gene>
<sequence>MACRMLTKLRWLGILGGGLGLAVLYFTLDPALFPFPRCPFLLLTGLYCPGCGSQRAFHALLHGELGRAAGLNLLAVLSLPLLLVGAVAGLRGWLAGQPRRAAVLYRPWLGWVVVGVTVGFAVLRNLPGQAGTWLAPQ</sequence>
<comment type="caution">
    <text evidence="2">The sequence shown here is derived from an EMBL/GenBank/DDBJ whole genome shotgun (WGS) entry which is preliminary data.</text>
</comment>
<organism evidence="2 3">
    <name type="scientific">Hymenobacter lapidarius</name>
    <dbReference type="NCBI Taxonomy" id="1908237"/>
    <lineage>
        <taxon>Bacteria</taxon>
        <taxon>Pseudomonadati</taxon>
        <taxon>Bacteroidota</taxon>
        <taxon>Cytophagia</taxon>
        <taxon>Cytophagales</taxon>
        <taxon>Hymenobacteraceae</taxon>
        <taxon>Hymenobacter</taxon>
    </lineage>
</organism>
<keyword evidence="1" id="KW-1133">Transmembrane helix</keyword>
<evidence type="ECO:0008006" key="4">
    <source>
        <dbReference type="Google" id="ProtNLM"/>
    </source>
</evidence>
<reference evidence="2 3" key="1">
    <citation type="submission" date="2016-08" db="EMBL/GenBank/DDBJ databases">
        <title>Hymenobacter coccineus sp. nov., Hymenobacter lapidarius sp. nov. and Hymenobacter glacialis sp. nov., isolated from Antarctic soil.</title>
        <authorList>
            <person name="Sedlacek I."/>
            <person name="Kralova S."/>
            <person name="Kyrova K."/>
            <person name="Maslanova I."/>
            <person name="Stankova E."/>
            <person name="Vrbovska V."/>
            <person name="Nemec M."/>
            <person name="Bartak M."/>
            <person name="Svec P."/>
            <person name="Busse H.-J."/>
            <person name="Pantucek R."/>
        </authorList>
    </citation>
    <scope>NUCLEOTIDE SEQUENCE [LARGE SCALE GENOMIC DNA]</scope>
    <source>
        <strain evidence="2 3">CCM 8643</strain>
    </source>
</reference>
<dbReference type="Pfam" id="PF10825">
    <property type="entry name" value="DUF2752"/>
    <property type="match status" value="1"/>
</dbReference>
<keyword evidence="1" id="KW-0472">Membrane</keyword>
<protein>
    <recommendedName>
        <fullName evidence="4">DUF2752 domain-containing protein</fullName>
    </recommendedName>
</protein>
<evidence type="ECO:0000313" key="3">
    <source>
        <dbReference type="Proteomes" id="UP000176294"/>
    </source>
</evidence>
<evidence type="ECO:0000256" key="1">
    <source>
        <dbReference type="SAM" id="Phobius"/>
    </source>
</evidence>